<organism evidence="16 17">
    <name type="scientific">Naegleria lovaniensis</name>
    <name type="common">Amoeba</name>
    <dbReference type="NCBI Taxonomy" id="51637"/>
    <lineage>
        <taxon>Eukaryota</taxon>
        <taxon>Discoba</taxon>
        <taxon>Heterolobosea</taxon>
        <taxon>Tetramitia</taxon>
        <taxon>Eutetramitia</taxon>
        <taxon>Vahlkampfiidae</taxon>
        <taxon>Naegleria</taxon>
    </lineage>
</organism>
<keyword evidence="17" id="KW-1185">Reference proteome</keyword>
<dbReference type="InterPro" id="IPR018247">
    <property type="entry name" value="EF_Hand_1_Ca_BS"/>
</dbReference>
<comment type="similarity">
    <text evidence="13">Belongs to the MICU1 family. MICU1 subfamily.</text>
</comment>
<dbReference type="PANTHER" id="PTHR12294">
    <property type="entry name" value="EF HAND DOMAIN FAMILY A1,A2-RELATED"/>
    <property type="match status" value="1"/>
</dbReference>
<evidence type="ECO:0000256" key="4">
    <source>
        <dbReference type="ARBA" id="ARBA00022568"/>
    </source>
</evidence>
<evidence type="ECO:0000256" key="2">
    <source>
        <dbReference type="ARBA" id="ARBA00004569"/>
    </source>
</evidence>
<evidence type="ECO:0000256" key="5">
    <source>
        <dbReference type="ARBA" id="ARBA00022723"/>
    </source>
</evidence>
<feature type="domain" description="EF-hand" evidence="15">
    <location>
        <begin position="228"/>
        <end position="263"/>
    </location>
</feature>
<dbReference type="GO" id="GO:0036444">
    <property type="term" value="P:calcium import into the mitochondrion"/>
    <property type="evidence" value="ECO:0007669"/>
    <property type="project" value="TreeGrafter"/>
</dbReference>
<keyword evidence="9" id="KW-0809">Transit peptide</keyword>
<dbReference type="SMART" id="SM00054">
    <property type="entry name" value="EFh"/>
    <property type="match status" value="4"/>
</dbReference>
<reference evidence="16 17" key="1">
    <citation type="journal article" date="2018" name="BMC Genomics">
        <title>The genome of Naegleria lovaniensis, the basis for a comparative approach to unravel pathogenicity factors of the human pathogenic amoeba N. fowleri.</title>
        <authorList>
            <person name="Liechti N."/>
            <person name="Schurch N."/>
            <person name="Bruggmann R."/>
            <person name="Wittwer M."/>
        </authorList>
    </citation>
    <scope>NUCLEOTIDE SEQUENCE [LARGE SCALE GENOMIC DNA]</scope>
    <source>
        <strain evidence="16 17">ATCC 30569</strain>
    </source>
</reference>
<dbReference type="GO" id="GO:0005509">
    <property type="term" value="F:calcium ion binding"/>
    <property type="evidence" value="ECO:0007669"/>
    <property type="project" value="InterPro"/>
</dbReference>
<name>A0AA88GXP4_NAELO</name>
<evidence type="ECO:0000256" key="11">
    <source>
        <dbReference type="ARBA" id="ARBA00023128"/>
    </source>
</evidence>
<evidence type="ECO:0000313" key="16">
    <source>
        <dbReference type="EMBL" id="KAG2392915.1"/>
    </source>
</evidence>
<sequence length="456" mass="52043">MFKSSSTKSSTLITSLNSLIIKKNGLNHHKSNQNISILTTMKTTPSVMDHGLFKSSSSFQQQYRFYKYSYSETSPEEIRRLSGNSTNKGLPWMTGLFGLVIGLGLGYYFSDSLAGEKKVLESGLEKVAKKSKSLADLFDEFADTTVTNPTTGKTEKMMSIEAFINSLLTSRPNVPNWVALPRRDGKLLVDKKRAQDPQLKMMFEYADADKNGLINFDEYVLFMTFMTSSERQLKIAFQCFDLDGSGKIEAEEFKEIVRANRLRADSKKGKDDVDDIDWRNNGLMTRLFGPELDQKLSFEDFNKFIRQCKNALLRQEFLQYDVEGNGLISVEAFSELMTKSVHYNSLQINDFKRQLNLLKTRGFFAPNGRINYETFKAFNDMARNMDDIALMIQLYTASRKGMKKEDFKSALERVAKIKVSDKVVDLVYAIYDKNGDGELDYKEFVSTMKARQNVSL</sequence>
<keyword evidence="14" id="KW-1133">Transmembrane helix</keyword>
<dbReference type="Gene3D" id="1.10.238.10">
    <property type="entry name" value="EF-hand"/>
    <property type="match status" value="2"/>
</dbReference>
<evidence type="ECO:0000256" key="10">
    <source>
        <dbReference type="ARBA" id="ARBA00023065"/>
    </source>
</evidence>
<dbReference type="GeneID" id="68101946"/>
<keyword evidence="3" id="KW-0813">Transport</keyword>
<evidence type="ECO:0000256" key="13">
    <source>
        <dbReference type="ARBA" id="ARBA00038333"/>
    </source>
</evidence>
<accession>A0AA88GXP4</accession>
<dbReference type="CDD" id="cd00051">
    <property type="entry name" value="EFh"/>
    <property type="match status" value="1"/>
</dbReference>
<feature type="domain" description="EF-hand" evidence="15">
    <location>
        <begin position="308"/>
        <end position="343"/>
    </location>
</feature>
<dbReference type="InterPro" id="IPR011992">
    <property type="entry name" value="EF-hand-dom_pair"/>
</dbReference>
<dbReference type="AlphaFoldDB" id="A0AA88GXP4"/>
<evidence type="ECO:0000256" key="7">
    <source>
        <dbReference type="ARBA" id="ARBA00022792"/>
    </source>
</evidence>
<dbReference type="PROSITE" id="PS00018">
    <property type="entry name" value="EF_HAND_1"/>
    <property type="match status" value="2"/>
</dbReference>
<evidence type="ECO:0000256" key="9">
    <source>
        <dbReference type="ARBA" id="ARBA00022946"/>
    </source>
</evidence>
<protein>
    <recommendedName>
        <fullName evidence="15">EF-hand domain-containing protein</fullName>
    </recommendedName>
</protein>
<evidence type="ECO:0000256" key="3">
    <source>
        <dbReference type="ARBA" id="ARBA00022448"/>
    </source>
</evidence>
<dbReference type="GO" id="GO:1990246">
    <property type="term" value="C:uniplex complex"/>
    <property type="evidence" value="ECO:0007669"/>
    <property type="project" value="TreeGrafter"/>
</dbReference>
<dbReference type="SUPFAM" id="SSF47473">
    <property type="entry name" value="EF-hand"/>
    <property type="match status" value="2"/>
</dbReference>
<feature type="domain" description="EF-hand" evidence="15">
    <location>
        <begin position="194"/>
        <end position="226"/>
    </location>
</feature>
<gene>
    <name evidence="16" type="ORF">C9374_009492</name>
</gene>
<dbReference type="InterPro" id="IPR002048">
    <property type="entry name" value="EF_hand_dom"/>
</dbReference>
<keyword evidence="4" id="KW-0109">Calcium transport</keyword>
<dbReference type="InterPro" id="IPR039800">
    <property type="entry name" value="MICU1/2/3"/>
</dbReference>
<dbReference type="Pfam" id="PF13833">
    <property type="entry name" value="EF-hand_8"/>
    <property type="match status" value="2"/>
</dbReference>
<evidence type="ECO:0000256" key="14">
    <source>
        <dbReference type="SAM" id="Phobius"/>
    </source>
</evidence>
<proteinExistence type="inferred from homology"/>
<feature type="domain" description="EF-hand" evidence="15">
    <location>
        <begin position="419"/>
        <end position="454"/>
    </location>
</feature>
<evidence type="ECO:0000259" key="15">
    <source>
        <dbReference type="PROSITE" id="PS50222"/>
    </source>
</evidence>
<evidence type="ECO:0000256" key="8">
    <source>
        <dbReference type="ARBA" id="ARBA00022837"/>
    </source>
</evidence>
<keyword evidence="8" id="KW-0106">Calcium</keyword>
<keyword evidence="10" id="KW-0406">Ion transport</keyword>
<dbReference type="Pfam" id="PF13202">
    <property type="entry name" value="EF-hand_5"/>
    <property type="match status" value="1"/>
</dbReference>
<evidence type="ECO:0000256" key="6">
    <source>
        <dbReference type="ARBA" id="ARBA00022737"/>
    </source>
</evidence>
<keyword evidence="12 14" id="KW-0472">Membrane</keyword>
<dbReference type="GO" id="GO:0005758">
    <property type="term" value="C:mitochondrial intermembrane space"/>
    <property type="evidence" value="ECO:0007669"/>
    <property type="project" value="UniProtKB-SubCell"/>
</dbReference>
<evidence type="ECO:0000256" key="12">
    <source>
        <dbReference type="ARBA" id="ARBA00023136"/>
    </source>
</evidence>
<comment type="caution">
    <text evidence="16">The sequence shown here is derived from an EMBL/GenBank/DDBJ whole genome shotgun (WGS) entry which is preliminary data.</text>
</comment>
<dbReference type="PROSITE" id="PS50222">
    <property type="entry name" value="EF_HAND_2"/>
    <property type="match status" value="4"/>
</dbReference>
<dbReference type="Proteomes" id="UP000816034">
    <property type="component" value="Unassembled WGS sequence"/>
</dbReference>
<keyword evidence="14" id="KW-0812">Transmembrane</keyword>
<evidence type="ECO:0000256" key="1">
    <source>
        <dbReference type="ARBA" id="ARBA00004273"/>
    </source>
</evidence>
<feature type="transmembrane region" description="Helical" evidence="14">
    <location>
        <begin position="89"/>
        <end position="109"/>
    </location>
</feature>
<keyword evidence="7" id="KW-0999">Mitochondrion inner membrane</keyword>
<keyword evidence="5" id="KW-0479">Metal-binding</keyword>
<evidence type="ECO:0000313" key="17">
    <source>
        <dbReference type="Proteomes" id="UP000816034"/>
    </source>
</evidence>
<keyword evidence="6" id="KW-0677">Repeat</keyword>
<dbReference type="GO" id="GO:0051560">
    <property type="term" value="P:mitochondrial calcium ion homeostasis"/>
    <property type="evidence" value="ECO:0007669"/>
    <property type="project" value="TreeGrafter"/>
</dbReference>
<dbReference type="PANTHER" id="PTHR12294:SF1">
    <property type="entry name" value="CALCIUM UPTAKE PROTEIN 1, MITOCHONDRIAL"/>
    <property type="match status" value="1"/>
</dbReference>
<dbReference type="EMBL" id="PYSW02000003">
    <property type="protein sequence ID" value="KAG2392915.1"/>
    <property type="molecule type" value="Genomic_DNA"/>
</dbReference>
<keyword evidence="11" id="KW-0496">Mitochondrion</keyword>
<dbReference type="RefSeq" id="XP_044554809.1">
    <property type="nucleotide sequence ID" value="XM_044699685.1"/>
</dbReference>
<comment type="subcellular location">
    <subcellularLocation>
        <location evidence="1">Mitochondrion inner membrane</location>
    </subcellularLocation>
    <subcellularLocation>
        <location evidence="2">Mitochondrion intermembrane space</location>
    </subcellularLocation>
</comment>